<evidence type="ECO:0000256" key="14">
    <source>
        <dbReference type="SAM" id="MobiDB-lite"/>
    </source>
</evidence>
<dbReference type="Gene3D" id="3.40.50.11030">
    <property type="entry name" value="Threonylcarbamoyl-AMP synthase, C-terminal domain"/>
    <property type="match status" value="1"/>
</dbReference>
<dbReference type="InterPro" id="IPR038385">
    <property type="entry name" value="Sua5/YwlC_C"/>
</dbReference>
<evidence type="ECO:0000256" key="1">
    <source>
        <dbReference type="ARBA" id="ARBA00004496"/>
    </source>
</evidence>
<evidence type="ECO:0000256" key="7">
    <source>
        <dbReference type="ARBA" id="ARBA00022694"/>
    </source>
</evidence>
<dbReference type="SUPFAM" id="SSF55821">
    <property type="entry name" value="YrdC/RibB"/>
    <property type="match status" value="1"/>
</dbReference>
<gene>
    <name evidence="16" type="ORF">GOB84_12435</name>
</gene>
<comment type="subcellular location">
    <subcellularLocation>
        <location evidence="1 13">Cytoplasm</location>
    </subcellularLocation>
</comment>
<dbReference type="InterPro" id="IPR010923">
    <property type="entry name" value="T(6)A37_SUA5"/>
</dbReference>
<evidence type="ECO:0000256" key="12">
    <source>
        <dbReference type="ARBA" id="ARBA00048366"/>
    </source>
</evidence>
<name>A0ABX0KEK3_9PROT</name>
<dbReference type="Gene3D" id="3.90.870.10">
    <property type="entry name" value="DHBP synthase"/>
    <property type="match status" value="1"/>
</dbReference>
<dbReference type="EMBL" id="WOSW01000026">
    <property type="protein sequence ID" value="NHO33358.1"/>
    <property type="molecule type" value="Genomic_DNA"/>
</dbReference>
<keyword evidence="17" id="KW-1185">Reference proteome</keyword>
<comment type="catalytic activity">
    <reaction evidence="12 13">
        <text>L-threonine + hydrogencarbonate + ATP = L-threonylcarbamoyladenylate + diphosphate + H2O</text>
        <dbReference type="Rhea" id="RHEA:36407"/>
        <dbReference type="ChEBI" id="CHEBI:15377"/>
        <dbReference type="ChEBI" id="CHEBI:17544"/>
        <dbReference type="ChEBI" id="CHEBI:30616"/>
        <dbReference type="ChEBI" id="CHEBI:33019"/>
        <dbReference type="ChEBI" id="CHEBI:57926"/>
        <dbReference type="ChEBI" id="CHEBI:73682"/>
        <dbReference type="EC" id="2.7.7.87"/>
    </reaction>
</comment>
<evidence type="ECO:0000256" key="10">
    <source>
        <dbReference type="ARBA" id="ARBA00022840"/>
    </source>
</evidence>
<dbReference type="InterPro" id="IPR017945">
    <property type="entry name" value="DHBP_synth_RibB-like_a/b_dom"/>
</dbReference>
<evidence type="ECO:0000259" key="15">
    <source>
        <dbReference type="PROSITE" id="PS51163"/>
    </source>
</evidence>
<dbReference type="Pfam" id="PF03481">
    <property type="entry name" value="Sua5_C"/>
    <property type="match status" value="1"/>
</dbReference>
<dbReference type="RefSeq" id="WP_173577880.1">
    <property type="nucleotide sequence ID" value="NZ_WOSW01000026.1"/>
</dbReference>
<organism evidence="16 17">
    <name type="scientific">Acetobacter fallax</name>
    <dbReference type="NCBI Taxonomy" id="1737473"/>
    <lineage>
        <taxon>Bacteria</taxon>
        <taxon>Pseudomonadati</taxon>
        <taxon>Pseudomonadota</taxon>
        <taxon>Alphaproteobacteria</taxon>
        <taxon>Acetobacterales</taxon>
        <taxon>Acetobacteraceae</taxon>
        <taxon>Acetobacter</taxon>
    </lineage>
</organism>
<dbReference type="PANTHER" id="PTHR17490:SF16">
    <property type="entry name" value="THREONYLCARBAMOYL-AMP SYNTHASE"/>
    <property type="match status" value="1"/>
</dbReference>
<comment type="similarity">
    <text evidence="2 13">Belongs to the SUA5 family.</text>
</comment>
<evidence type="ECO:0000256" key="13">
    <source>
        <dbReference type="PIRNR" id="PIRNR004930"/>
    </source>
</evidence>
<sequence length="350" mass="35368">MTERLAANSAGLSRAAELLRSGGLVAFGTETVYGLGADATDPLAVARIFEAKNRPRFNPLISHFADAAHAFEHVVADDRARALAARFWPGPLTLVLPRRANGWICDLAAAGLPTAAVRVPAQDSTLALLGAVDRPVAAPSANLSGAVSPSDADHVLDGLEGRIAAVLDTGPCRIGVESTVLDLSGPSAVLLRPGGITVEDIEAVIGPVGQSVGSDEPDAPVGPGMLKSHYAPGLPVRLDASDVAVDEALLAFGAPLSGARLVWNLSAAGRLDEAAARLFAGLRVLDREGAALGLRGIAVQPVPDGGLGAAIRDRLSRAAAPRPGSGSGSGGASDLSGGGLVPSHLQRNIA</sequence>
<feature type="compositionally biased region" description="Gly residues" evidence="14">
    <location>
        <begin position="325"/>
        <end position="340"/>
    </location>
</feature>
<proteinExistence type="inferred from homology"/>
<evidence type="ECO:0000256" key="11">
    <source>
        <dbReference type="ARBA" id="ARBA00029774"/>
    </source>
</evidence>
<protein>
    <recommendedName>
        <fullName evidence="4 13">Threonylcarbamoyl-AMP synthase</fullName>
        <shortName evidence="13">TC-AMP synthase</shortName>
        <ecNumber evidence="3 13">2.7.7.87</ecNumber>
    </recommendedName>
    <alternativeName>
        <fullName evidence="11 13">L-threonylcarbamoyladenylate synthase</fullName>
    </alternativeName>
</protein>
<evidence type="ECO:0000313" key="16">
    <source>
        <dbReference type="EMBL" id="NHO33358.1"/>
    </source>
</evidence>
<accession>A0ABX0KEK3</accession>
<keyword evidence="5 13" id="KW-0963">Cytoplasm</keyword>
<keyword evidence="9 13" id="KW-0547">Nucleotide-binding</keyword>
<comment type="function">
    <text evidence="13">Required for the formation of a threonylcarbamoyl group on adenosine at position 37 (t(6)A37) in tRNAs that read codons beginning with adenine.</text>
</comment>
<evidence type="ECO:0000256" key="5">
    <source>
        <dbReference type="ARBA" id="ARBA00022490"/>
    </source>
</evidence>
<dbReference type="PIRSF" id="PIRSF004930">
    <property type="entry name" value="Tln_factor_SUA5"/>
    <property type="match status" value="1"/>
</dbReference>
<feature type="region of interest" description="Disordered" evidence="14">
    <location>
        <begin position="318"/>
        <end position="342"/>
    </location>
</feature>
<reference evidence="16 17" key="1">
    <citation type="journal article" date="2020" name="Int. J. Syst. Evol. Microbiol.">
        <title>Novel acetic acid bacteria from cider fermentations: Acetobacter conturbans sp. nov. and Acetobacter fallax sp. nov.</title>
        <authorList>
            <person name="Sombolestani A.S."/>
            <person name="Cleenwerck I."/>
            <person name="Cnockaert M."/>
            <person name="Borremans W."/>
            <person name="Wieme A.D."/>
            <person name="De Vuyst L."/>
            <person name="Vandamme P."/>
        </authorList>
    </citation>
    <scope>NUCLEOTIDE SEQUENCE [LARGE SCALE GENOMIC DNA]</scope>
    <source>
        <strain evidence="16 17">LMG 1637</strain>
    </source>
</reference>
<evidence type="ECO:0000256" key="4">
    <source>
        <dbReference type="ARBA" id="ARBA00015492"/>
    </source>
</evidence>
<keyword evidence="8 13" id="KW-0548">Nucleotidyltransferase</keyword>
<dbReference type="InterPro" id="IPR005145">
    <property type="entry name" value="Sua5_C"/>
</dbReference>
<dbReference type="EC" id="2.7.7.87" evidence="3 13"/>
<comment type="caution">
    <text evidence="16">The sequence shown here is derived from an EMBL/GenBank/DDBJ whole genome shotgun (WGS) entry which is preliminary data.</text>
</comment>
<evidence type="ECO:0000256" key="2">
    <source>
        <dbReference type="ARBA" id="ARBA00007663"/>
    </source>
</evidence>
<keyword evidence="10 13" id="KW-0067">ATP-binding</keyword>
<evidence type="ECO:0000256" key="8">
    <source>
        <dbReference type="ARBA" id="ARBA00022695"/>
    </source>
</evidence>
<dbReference type="Proteomes" id="UP000615326">
    <property type="component" value="Unassembled WGS sequence"/>
</dbReference>
<evidence type="ECO:0000256" key="3">
    <source>
        <dbReference type="ARBA" id="ARBA00012584"/>
    </source>
</evidence>
<dbReference type="NCBIfam" id="TIGR00057">
    <property type="entry name" value="L-threonylcarbamoyladenylate synthase"/>
    <property type="match status" value="1"/>
</dbReference>
<evidence type="ECO:0000256" key="9">
    <source>
        <dbReference type="ARBA" id="ARBA00022741"/>
    </source>
</evidence>
<keyword evidence="6 13" id="KW-0808">Transferase</keyword>
<dbReference type="PROSITE" id="PS51163">
    <property type="entry name" value="YRDC"/>
    <property type="match status" value="1"/>
</dbReference>
<dbReference type="InterPro" id="IPR006070">
    <property type="entry name" value="Sua5-like_dom"/>
</dbReference>
<feature type="domain" description="YrdC-like" evidence="15">
    <location>
        <begin position="9"/>
        <end position="196"/>
    </location>
</feature>
<dbReference type="PANTHER" id="PTHR17490">
    <property type="entry name" value="SUA5"/>
    <property type="match status" value="1"/>
</dbReference>
<keyword evidence="7 13" id="KW-0819">tRNA processing</keyword>
<dbReference type="InterPro" id="IPR050156">
    <property type="entry name" value="TC-AMP_synthase_SUA5"/>
</dbReference>
<dbReference type="Pfam" id="PF01300">
    <property type="entry name" value="Sua5_yciO_yrdC"/>
    <property type="match status" value="1"/>
</dbReference>
<evidence type="ECO:0000256" key="6">
    <source>
        <dbReference type="ARBA" id="ARBA00022679"/>
    </source>
</evidence>
<evidence type="ECO:0000313" key="17">
    <source>
        <dbReference type="Proteomes" id="UP000615326"/>
    </source>
</evidence>